<dbReference type="PANTHER" id="PTHR46066:SF2">
    <property type="entry name" value="CHITINASE DOMAIN-CONTAINING PROTEIN 1"/>
    <property type="match status" value="1"/>
</dbReference>
<gene>
    <name evidence="3" type="ORF">H7C19_01110</name>
</gene>
<dbReference type="Pfam" id="PF07833">
    <property type="entry name" value="Cu_amine_oxidN1"/>
    <property type="match status" value="1"/>
</dbReference>
<feature type="chain" id="PRO_5031116352" evidence="1">
    <location>
        <begin position="30"/>
        <end position="425"/>
    </location>
</feature>
<evidence type="ECO:0000259" key="2">
    <source>
        <dbReference type="PROSITE" id="PS51910"/>
    </source>
</evidence>
<dbReference type="SUPFAM" id="SSF55383">
    <property type="entry name" value="Copper amine oxidase, domain N"/>
    <property type="match status" value="1"/>
</dbReference>
<proteinExistence type="predicted"/>
<dbReference type="InterPro" id="IPR001223">
    <property type="entry name" value="Glyco_hydro18_cat"/>
</dbReference>
<dbReference type="RefSeq" id="WP_185140707.1">
    <property type="nucleotide sequence ID" value="NZ_JACJVP010000001.1"/>
</dbReference>
<dbReference type="GO" id="GO:0070492">
    <property type="term" value="F:oligosaccharide binding"/>
    <property type="evidence" value="ECO:0007669"/>
    <property type="project" value="TreeGrafter"/>
</dbReference>
<dbReference type="PANTHER" id="PTHR46066">
    <property type="entry name" value="CHITINASE DOMAIN-CONTAINING PROTEIN 1 FAMILY MEMBER"/>
    <property type="match status" value="1"/>
</dbReference>
<dbReference type="AlphaFoldDB" id="A0A7X0VCU9"/>
<dbReference type="GO" id="GO:0005975">
    <property type="term" value="P:carbohydrate metabolic process"/>
    <property type="evidence" value="ECO:0007669"/>
    <property type="project" value="InterPro"/>
</dbReference>
<protein>
    <submittedName>
        <fullName evidence="3">Copper amine oxidase</fullName>
    </submittedName>
</protein>
<comment type="caution">
    <text evidence="3">The sequence shown here is derived from an EMBL/GenBank/DDBJ whole genome shotgun (WGS) entry which is preliminary data.</text>
</comment>
<accession>A0A7X0VCU9</accession>
<reference evidence="3 4" key="1">
    <citation type="submission" date="2020-08" db="EMBL/GenBank/DDBJ databases">
        <title>Cohnella phylogeny.</title>
        <authorList>
            <person name="Dunlap C."/>
        </authorList>
    </citation>
    <scope>NUCLEOTIDE SEQUENCE [LARGE SCALE GENOMIC DNA]</scope>
    <source>
        <strain evidence="3 4">DSM 28246</strain>
    </source>
</reference>
<keyword evidence="4" id="KW-1185">Reference proteome</keyword>
<dbReference type="EMBL" id="JACJVP010000001">
    <property type="protein sequence ID" value="MBB6669280.1"/>
    <property type="molecule type" value="Genomic_DNA"/>
</dbReference>
<dbReference type="InterPro" id="IPR017853">
    <property type="entry name" value="GH"/>
</dbReference>
<dbReference type="InterPro" id="IPR012854">
    <property type="entry name" value="Cu_amine_oxidase-like_N"/>
</dbReference>
<dbReference type="Gene3D" id="3.30.457.10">
    <property type="entry name" value="Copper amine oxidase-like, N-terminal domain"/>
    <property type="match status" value="1"/>
</dbReference>
<dbReference type="Gene3D" id="3.20.20.80">
    <property type="entry name" value="Glycosidases"/>
    <property type="match status" value="1"/>
</dbReference>
<evidence type="ECO:0000313" key="4">
    <source>
        <dbReference type="Proteomes" id="UP000547209"/>
    </source>
</evidence>
<dbReference type="SMART" id="SM00636">
    <property type="entry name" value="Glyco_18"/>
    <property type="match status" value="1"/>
</dbReference>
<name>A0A7X0VCU9_9BACL</name>
<dbReference type="Pfam" id="PF00704">
    <property type="entry name" value="Glyco_hydro_18"/>
    <property type="match status" value="1"/>
</dbReference>
<keyword evidence="1" id="KW-0732">Signal</keyword>
<dbReference type="GO" id="GO:0012505">
    <property type="term" value="C:endomembrane system"/>
    <property type="evidence" value="ECO:0007669"/>
    <property type="project" value="TreeGrafter"/>
</dbReference>
<dbReference type="InterPro" id="IPR011583">
    <property type="entry name" value="Chitinase_II/V-like_cat"/>
</dbReference>
<dbReference type="InterPro" id="IPR036582">
    <property type="entry name" value="Mao_N_sf"/>
</dbReference>
<organism evidence="3 4">
    <name type="scientific">Cohnella nanjingensis</name>
    <dbReference type="NCBI Taxonomy" id="1387779"/>
    <lineage>
        <taxon>Bacteria</taxon>
        <taxon>Bacillati</taxon>
        <taxon>Bacillota</taxon>
        <taxon>Bacilli</taxon>
        <taxon>Bacillales</taxon>
        <taxon>Paenibacillaceae</taxon>
        <taxon>Cohnella</taxon>
    </lineage>
</organism>
<feature type="domain" description="GH18" evidence="2">
    <location>
        <begin position="162"/>
        <end position="420"/>
    </location>
</feature>
<sequence>MTLSWTKKLAGTALAASIFVGAAAPGASAAGSAVTIVLDRVPLTASVPPIVTQGATMVPFRTIAEALGISVAYDAAAKTVRATGKDAQGTVKDVRLKVGQSFAAVNGAKETLSAAPVMKNGSVLIPLAFFSRQFGAQVDWNGATKTVTIVSPQRAMRLLGFYAISSYDQRDLLSGFNEVAFGWSQIDDNGVFTLKDANGSKWRWPDAAGDVTPESIVGDVNAQGSRAYLAILAMDGKRQLTKVLTDKTLRDSSIAQLHELAVDNGFGGILLDFEGLGWQDDPKVAKAQLNAYVKQLVETVAPDGIKVSLAVPPPNSAYKGYDYAALAKMADELVLMAYDYGTDAERKKPQPNGLVDQAIKLTLDSGVRKDKLLLALNLDAENETTVGDKLGLAKRYGLAGAAVWRLGIFTEAEKAAVNASVVKKG</sequence>
<evidence type="ECO:0000256" key="1">
    <source>
        <dbReference type="SAM" id="SignalP"/>
    </source>
</evidence>
<dbReference type="SUPFAM" id="SSF51445">
    <property type="entry name" value="(Trans)glycosidases"/>
    <property type="match status" value="1"/>
</dbReference>
<dbReference type="Proteomes" id="UP000547209">
    <property type="component" value="Unassembled WGS sequence"/>
</dbReference>
<dbReference type="PROSITE" id="PS51910">
    <property type="entry name" value="GH18_2"/>
    <property type="match status" value="1"/>
</dbReference>
<dbReference type="GO" id="GO:0008061">
    <property type="term" value="F:chitin binding"/>
    <property type="evidence" value="ECO:0007669"/>
    <property type="project" value="InterPro"/>
</dbReference>
<feature type="signal peptide" evidence="1">
    <location>
        <begin position="1"/>
        <end position="29"/>
    </location>
</feature>
<evidence type="ECO:0000313" key="3">
    <source>
        <dbReference type="EMBL" id="MBB6669280.1"/>
    </source>
</evidence>